<keyword evidence="2" id="KW-0238">DNA-binding</keyword>
<dbReference type="SMART" id="SM00345">
    <property type="entry name" value="HTH_GNTR"/>
    <property type="match status" value="1"/>
</dbReference>
<dbReference type="InterPro" id="IPR000524">
    <property type="entry name" value="Tscrpt_reg_HTH_GntR"/>
</dbReference>
<evidence type="ECO:0000259" key="4">
    <source>
        <dbReference type="PROSITE" id="PS50949"/>
    </source>
</evidence>
<dbReference type="SUPFAM" id="SSF48008">
    <property type="entry name" value="GntR ligand-binding domain-like"/>
    <property type="match status" value="1"/>
</dbReference>
<organism evidence="5 6">
    <name type="scientific">Fusobacterium canifelinum</name>
    <dbReference type="NCBI Taxonomy" id="285729"/>
    <lineage>
        <taxon>Bacteria</taxon>
        <taxon>Fusobacteriati</taxon>
        <taxon>Fusobacteriota</taxon>
        <taxon>Fusobacteriia</taxon>
        <taxon>Fusobacteriales</taxon>
        <taxon>Fusobacteriaceae</taxon>
        <taxon>Fusobacterium</taxon>
    </lineage>
</organism>
<dbReference type="PROSITE" id="PS50949">
    <property type="entry name" value="HTH_GNTR"/>
    <property type="match status" value="1"/>
</dbReference>
<reference evidence="5 6" key="1">
    <citation type="submission" date="2018-11" db="EMBL/GenBank/DDBJ databases">
        <title>Genomes From Bacteria Associated with the Canine Oral Cavity: a Test Case for Automated Genome-Based Taxonomic Assignment.</title>
        <authorList>
            <person name="Coil D.A."/>
            <person name="Jospin G."/>
            <person name="Darling A.E."/>
            <person name="Wallis C."/>
            <person name="Davis I.J."/>
            <person name="Harris S."/>
            <person name="Eisen J.A."/>
            <person name="Holcombe L.J."/>
            <person name="O'Flynn C."/>
        </authorList>
    </citation>
    <scope>NUCLEOTIDE SEQUENCE [LARGE SCALE GENOMIC DNA]</scope>
    <source>
        <strain evidence="5 6">OH4460_COT-188</strain>
    </source>
</reference>
<protein>
    <submittedName>
        <fullName evidence="5">GntR family transcriptional regulator</fullName>
    </submittedName>
</protein>
<feature type="domain" description="HTH gntR-type" evidence="4">
    <location>
        <begin position="4"/>
        <end position="71"/>
    </location>
</feature>
<proteinExistence type="predicted"/>
<keyword evidence="1" id="KW-0805">Transcription regulation</keyword>
<dbReference type="EMBL" id="RQYY01000007">
    <property type="protein sequence ID" value="RRD26078.1"/>
    <property type="molecule type" value="Genomic_DNA"/>
</dbReference>
<name>A0A3P1UWT4_9FUSO</name>
<dbReference type="Pfam" id="PF07729">
    <property type="entry name" value="FCD"/>
    <property type="match status" value="1"/>
</dbReference>
<dbReference type="AlphaFoldDB" id="A0A3P1UWT4"/>
<sequence length="216" mass="25457">MVKDLLSEQIYKILKNDIINSKINFGEVLVNKNLQERFEVSSTPIRDAILRLKEDGIIEEVTRSGAKLIDFDPNFACEVNQLIMTITLGVIEYSLENIENRKVILDNLKKYVKLQQNSLSDDLYYEYDYHFHKTFFDYSNNKLLKDLFKKYNLINEILVKAYHKGAFSLEIRKACLEDHENIIKSIEENNISKTLNSVKKHYLRADRIFKNKLKIN</sequence>
<dbReference type="InterPro" id="IPR036388">
    <property type="entry name" value="WH-like_DNA-bd_sf"/>
</dbReference>
<gene>
    <name evidence="5" type="ORF">EII27_05515</name>
</gene>
<dbReference type="Proteomes" id="UP000281534">
    <property type="component" value="Unassembled WGS sequence"/>
</dbReference>
<dbReference type="PANTHER" id="PTHR43537">
    <property type="entry name" value="TRANSCRIPTIONAL REGULATOR, GNTR FAMILY"/>
    <property type="match status" value="1"/>
</dbReference>
<evidence type="ECO:0000256" key="1">
    <source>
        <dbReference type="ARBA" id="ARBA00023015"/>
    </source>
</evidence>
<dbReference type="GO" id="GO:0003677">
    <property type="term" value="F:DNA binding"/>
    <property type="evidence" value="ECO:0007669"/>
    <property type="project" value="UniProtKB-KW"/>
</dbReference>
<comment type="caution">
    <text evidence="5">The sequence shown here is derived from an EMBL/GenBank/DDBJ whole genome shotgun (WGS) entry which is preliminary data.</text>
</comment>
<evidence type="ECO:0000256" key="3">
    <source>
        <dbReference type="ARBA" id="ARBA00023163"/>
    </source>
</evidence>
<dbReference type="SUPFAM" id="SSF46785">
    <property type="entry name" value="Winged helix' DNA-binding domain"/>
    <property type="match status" value="1"/>
</dbReference>
<keyword evidence="3" id="KW-0804">Transcription</keyword>
<evidence type="ECO:0000313" key="5">
    <source>
        <dbReference type="EMBL" id="RRD26078.1"/>
    </source>
</evidence>
<dbReference type="PANTHER" id="PTHR43537:SF24">
    <property type="entry name" value="GLUCONATE OPERON TRANSCRIPTIONAL REPRESSOR"/>
    <property type="match status" value="1"/>
</dbReference>
<evidence type="ECO:0000313" key="6">
    <source>
        <dbReference type="Proteomes" id="UP000281534"/>
    </source>
</evidence>
<dbReference type="InterPro" id="IPR036390">
    <property type="entry name" value="WH_DNA-bd_sf"/>
</dbReference>
<accession>A0A3P1UWT4</accession>
<evidence type="ECO:0000256" key="2">
    <source>
        <dbReference type="ARBA" id="ARBA00023125"/>
    </source>
</evidence>
<dbReference type="Pfam" id="PF00392">
    <property type="entry name" value="GntR"/>
    <property type="match status" value="1"/>
</dbReference>
<dbReference type="Gene3D" id="1.20.120.530">
    <property type="entry name" value="GntR ligand-binding domain-like"/>
    <property type="match status" value="1"/>
</dbReference>
<dbReference type="InterPro" id="IPR011711">
    <property type="entry name" value="GntR_C"/>
</dbReference>
<dbReference type="InterPro" id="IPR008920">
    <property type="entry name" value="TF_FadR/GntR_C"/>
</dbReference>
<dbReference type="Gene3D" id="1.10.10.10">
    <property type="entry name" value="Winged helix-like DNA-binding domain superfamily/Winged helix DNA-binding domain"/>
    <property type="match status" value="1"/>
</dbReference>
<dbReference type="GO" id="GO:0003700">
    <property type="term" value="F:DNA-binding transcription factor activity"/>
    <property type="evidence" value="ECO:0007669"/>
    <property type="project" value="InterPro"/>
</dbReference>